<gene>
    <name evidence="6" type="ORF">DPMN_060222</name>
</gene>
<dbReference type="Gene3D" id="1.10.1450.10">
    <property type="entry name" value="Tetraspanin"/>
    <property type="match status" value="1"/>
</dbReference>
<dbReference type="Proteomes" id="UP000828390">
    <property type="component" value="Unassembled WGS sequence"/>
</dbReference>
<name>A0A9D4C5K5_DREPO</name>
<keyword evidence="3 5" id="KW-1133">Transmembrane helix</keyword>
<evidence type="ECO:0000256" key="5">
    <source>
        <dbReference type="SAM" id="Phobius"/>
    </source>
</evidence>
<evidence type="ECO:0000313" key="7">
    <source>
        <dbReference type="Proteomes" id="UP000828390"/>
    </source>
</evidence>
<comment type="caution">
    <text evidence="6">The sequence shown here is derived from an EMBL/GenBank/DDBJ whole genome shotgun (WGS) entry which is preliminary data.</text>
</comment>
<dbReference type="SUPFAM" id="SSF48652">
    <property type="entry name" value="Tetraspanin"/>
    <property type="match status" value="1"/>
</dbReference>
<reference evidence="6" key="1">
    <citation type="journal article" date="2019" name="bioRxiv">
        <title>The Genome of the Zebra Mussel, Dreissena polymorpha: A Resource for Invasive Species Research.</title>
        <authorList>
            <person name="McCartney M.A."/>
            <person name="Auch B."/>
            <person name="Kono T."/>
            <person name="Mallez S."/>
            <person name="Zhang Y."/>
            <person name="Obille A."/>
            <person name="Becker A."/>
            <person name="Abrahante J.E."/>
            <person name="Garbe J."/>
            <person name="Badalamenti J.P."/>
            <person name="Herman A."/>
            <person name="Mangelson H."/>
            <person name="Liachko I."/>
            <person name="Sullivan S."/>
            <person name="Sone E.D."/>
            <person name="Koren S."/>
            <person name="Silverstein K.A.T."/>
            <person name="Beckman K.B."/>
            <person name="Gohl D.M."/>
        </authorList>
    </citation>
    <scope>NUCLEOTIDE SEQUENCE</scope>
    <source>
        <strain evidence="6">Duluth1</strain>
        <tissue evidence="6">Whole animal</tissue>
    </source>
</reference>
<sequence length="201" mass="22561">MVLGFIGCFGAIMQNKCVLVCMCSYAIFMLLIVILEIAAISIAASFRGKITTEMKSFLIQRINSKYQGRVDTNEPFSLGLDFAQVYFQCCGIDSYADFNRSSEWNRTGEQGIMKIPPACCKLKDKDAFFKHQKYEPINWNCPYNPTAINSNMSKPCWKSIEDHLKSRIGVIIGIAAFILVSEILCVVVAGCIIRSMPKYFG</sequence>
<dbReference type="PANTHER" id="PTHR19282:SF544">
    <property type="entry name" value="TETRASPANIN"/>
    <property type="match status" value="1"/>
</dbReference>
<keyword evidence="4 5" id="KW-0472">Membrane</keyword>
<feature type="transmembrane region" description="Helical" evidence="5">
    <location>
        <begin position="24"/>
        <end position="46"/>
    </location>
</feature>
<dbReference type="Pfam" id="PF00335">
    <property type="entry name" value="Tetraspanin"/>
    <property type="match status" value="1"/>
</dbReference>
<dbReference type="AlphaFoldDB" id="A0A9D4C5K5"/>
<protein>
    <recommendedName>
        <fullName evidence="8">Tetraspanin</fullName>
    </recommendedName>
</protein>
<keyword evidence="2 5" id="KW-0812">Transmembrane</keyword>
<accession>A0A9D4C5K5</accession>
<dbReference type="InterPro" id="IPR008952">
    <property type="entry name" value="Tetraspanin_EC2_sf"/>
</dbReference>
<dbReference type="PANTHER" id="PTHR19282">
    <property type="entry name" value="TETRASPANIN"/>
    <property type="match status" value="1"/>
</dbReference>
<reference evidence="6" key="2">
    <citation type="submission" date="2020-11" db="EMBL/GenBank/DDBJ databases">
        <authorList>
            <person name="McCartney M.A."/>
            <person name="Auch B."/>
            <person name="Kono T."/>
            <person name="Mallez S."/>
            <person name="Becker A."/>
            <person name="Gohl D.M."/>
            <person name="Silverstein K.A.T."/>
            <person name="Koren S."/>
            <person name="Bechman K.B."/>
            <person name="Herman A."/>
            <person name="Abrahante J.E."/>
            <person name="Garbe J."/>
        </authorList>
    </citation>
    <scope>NUCLEOTIDE SEQUENCE</scope>
    <source>
        <strain evidence="6">Duluth1</strain>
        <tissue evidence="6">Whole animal</tissue>
    </source>
</reference>
<feature type="transmembrane region" description="Helical" evidence="5">
    <location>
        <begin position="168"/>
        <end position="196"/>
    </location>
</feature>
<proteinExistence type="predicted"/>
<dbReference type="OrthoDB" id="6254918at2759"/>
<dbReference type="GO" id="GO:0005886">
    <property type="term" value="C:plasma membrane"/>
    <property type="evidence" value="ECO:0007669"/>
    <property type="project" value="TreeGrafter"/>
</dbReference>
<evidence type="ECO:0000313" key="6">
    <source>
        <dbReference type="EMBL" id="KAH3717434.1"/>
    </source>
</evidence>
<keyword evidence="7" id="KW-1185">Reference proteome</keyword>
<evidence type="ECO:0000256" key="3">
    <source>
        <dbReference type="ARBA" id="ARBA00022989"/>
    </source>
</evidence>
<dbReference type="InterPro" id="IPR018499">
    <property type="entry name" value="Tetraspanin/Peripherin"/>
</dbReference>
<evidence type="ECO:0000256" key="1">
    <source>
        <dbReference type="ARBA" id="ARBA00004141"/>
    </source>
</evidence>
<comment type="subcellular location">
    <subcellularLocation>
        <location evidence="1">Membrane</location>
        <topology evidence="1">Multi-pass membrane protein</topology>
    </subcellularLocation>
</comment>
<evidence type="ECO:0000256" key="2">
    <source>
        <dbReference type="ARBA" id="ARBA00022692"/>
    </source>
</evidence>
<evidence type="ECO:0008006" key="8">
    <source>
        <dbReference type="Google" id="ProtNLM"/>
    </source>
</evidence>
<evidence type="ECO:0000256" key="4">
    <source>
        <dbReference type="ARBA" id="ARBA00023136"/>
    </source>
</evidence>
<organism evidence="6 7">
    <name type="scientific">Dreissena polymorpha</name>
    <name type="common">Zebra mussel</name>
    <name type="synonym">Mytilus polymorpha</name>
    <dbReference type="NCBI Taxonomy" id="45954"/>
    <lineage>
        <taxon>Eukaryota</taxon>
        <taxon>Metazoa</taxon>
        <taxon>Spiralia</taxon>
        <taxon>Lophotrochozoa</taxon>
        <taxon>Mollusca</taxon>
        <taxon>Bivalvia</taxon>
        <taxon>Autobranchia</taxon>
        <taxon>Heteroconchia</taxon>
        <taxon>Euheterodonta</taxon>
        <taxon>Imparidentia</taxon>
        <taxon>Neoheterodontei</taxon>
        <taxon>Myida</taxon>
        <taxon>Dreissenoidea</taxon>
        <taxon>Dreissenidae</taxon>
        <taxon>Dreissena</taxon>
    </lineage>
</organism>
<dbReference type="EMBL" id="JAIWYP010000013">
    <property type="protein sequence ID" value="KAH3717434.1"/>
    <property type="molecule type" value="Genomic_DNA"/>
</dbReference>